<dbReference type="InterPro" id="IPR011989">
    <property type="entry name" value="ARM-like"/>
</dbReference>
<dbReference type="AlphaFoldDB" id="A0A1Y2E8R9"/>
<gene>
    <name evidence="6" type="ORF">BCR35DRAFT_354770</name>
</gene>
<feature type="region of interest" description="Disordered" evidence="4">
    <location>
        <begin position="417"/>
        <end position="436"/>
    </location>
</feature>
<dbReference type="Pfam" id="PF25782">
    <property type="entry name" value="TPR_CAND1"/>
    <property type="match status" value="1"/>
</dbReference>
<name>A0A1Y2E8R9_9BASI</name>
<dbReference type="Gene3D" id="1.25.10.10">
    <property type="entry name" value="Leucine-rich Repeat Variant"/>
    <property type="match status" value="1"/>
</dbReference>
<dbReference type="PANTHER" id="PTHR12696">
    <property type="entry name" value="TIP120"/>
    <property type="match status" value="1"/>
</dbReference>
<feature type="domain" description="TATA-binding protein interacting (TIP20)" evidence="5">
    <location>
        <begin position="1073"/>
        <end position="1235"/>
    </location>
</feature>
<dbReference type="InParanoid" id="A0A1Y2E8R9"/>
<dbReference type="InterPro" id="IPR013932">
    <property type="entry name" value="TATA-bd_TIP120"/>
</dbReference>
<dbReference type="FunCoup" id="A0A1Y2E8R9">
    <property type="interactions" value="588"/>
</dbReference>
<keyword evidence="3" id="KW-0833">Ubl conjugation pathway</keyword>
<dbReference type="InterPro" id="IPR039852">
    <property type="entry name" value="CAND1/CAND2"/>
</dbReference>
<evidence type="ECO:0000256" key="1">
    <source>
        <dbReference type="ARBA" id="ARBA00007657"/>
    </source>
</evidence>
<feature type="region of interest" description="Disordered" evidence="4">
    <location>
        <begin position="312"/>
        <end position="350"/>
    </location>
</feature>
<evidence type="ECO:0000259" key="5">
    <source>
        <dbReference type="Pfam" id="PF08623"/>
    </source>
</evidence>
<organism evidence="6 7">
    <name type="scientific">Leucosporidium creatinivorum</name>
    <dbReference type="NCBI Taxonomy" id="106004"/>
    <lineage>
        <taxon>Eukaryota</taxon>
        <taxon>Fungi</taxon>
        <taxon>Dikarya</taxon>
        <taxon>Basidiomycota</taxon>
        <taxon>Pucciniomycotina</taxon>
        <taxon>Microbotryomycetes</taxon>
        <taxon>Leucosporidiales</taxon>
        <taxon>Leucosporidium</taxon>
    </lineage>
</organism>
<comment type="caution">
    <text evidence="6">The sequence shown here is derived from an EMBL/GenBank/DDBJ whole genome shotgun (WGS) entry which is preliminary data.</text>
</comment>
<evidence type="ECO:0000256" key="3">
    <source>
        <dbReference type="ARBA" id="ARBA00022786"/>
    </source>
</evidence>
<keyword evidence="2" id="KW-0677">Repeat</keyword>
<dbReference type="InterPro" id="IPR016024">
    <property type="entry name" value="ARM-type_fold"/>
</dbReference>
<evidence type="ECO:0000256" key="4">
    <source>
        <dbReference type="SAM" id="MobiDB-lite"/>
    </source>
</evidence>
<feature type="compositionally biased region" description="Acidic residues" evidence="4">
    <location>
        <begin position="317"/>
        <end position="349"/>
    </location>
</feature>
<dbReference type="EMBL" id="MCGR01000060">
    <property type="protein sequence ID" value="ORY67950.1"/>
    <property type="molecule type" value="Genomic_DNA"/>
</dbReference>
<evidence type="ECO:0000256" key="2">
    <source>
        <dbReference type="ARBA" id="ARBA00022737"/>
    </source>
</evidence>
<proteinExistence type="inferred from homology"/>
<dbReference type="OrthoDB" id="6260732at2759"/>
<evidence type="ECO:0000313" key="7">
    <source>
        <dbReference type="Proteomes" id="UP000193467"/>
    </source>
</evidence>
<dbReference type="Proteomes" id="UP000193467">
    <property type="component" value="Unassembled WGS sequence"/>
</dbReference>
<dbReference type="STRING" id="106004.A0A1Y2E8R9"/>
<dbReference type="Pfam" id="PF08623">
    <property type="entry name" value="TIP120"/>
    <property type="match status" value="1"/>
</dbReference>
<comment type="similarity">
    <text evidence="1">Belongs to the CAND family.</text>
</comment>
<dbReference type="SUPFAM" id="SSF48371">
    <property type="entry name" value="ARM repeat"/>
    <property type="match status" value="1"/>
</dbReference>
<keyword evidence="7" id="KW-1185">Reference proteome</keyword>
<accession>A0A1Y2E8R9</accession>
<sequence>MSRNSYSIGGLVTKMRNPDADLRFMALNDLISEVQRSGDQFGVDDATEHSTVEQILALMNDLNGEVKNLAVKALAALIKHVSESRIQTIIDRLVAFTASKDEGVRDIASLGLKTVVAEVTPGSPLAVTCCTKLAPKVIAQLENPASSSELLIDSLDLLSDILSRFETTVRTNTSLQTSSLKAITPLLSNPRPALRKRAVATLATLISAAHETTLFNSLVTSTVVKFLKGSDIEQLKTSVSLVAALARTAPVKMGKKAKDLVPLIIATLQKDDDELKEVALQSLEALVLKCPTEVAPFFTQIVEAATSLLKHDPNYAGDDDEDVEMGEASDEEEVDEDDDFGDEYSDDDDTSWKVRRSATKLLTACISTRSDLLSTFYQTVSPTLISRFGEREETVKVEVWATYTVLLGQTKVWGTGSAAKEGESTNGRLKRKRSSDQMDVDEGPISQLRLQTPAIAKSIVKQLTAKSLATRQAGFALLHELIGVLDGGLETQISPLVSRVEASLKTPDSGLSGAATQLKIEVLSFLGLFFRTHHLKIFVDELPKLVNLLVAAVGDKFNKIAAEAFVAATDLVKVLRPVSPSVSSTSAAVVPQINALYAATMKRLTSSDADEEVKGKGIVCLGTLLFHAGDQLASDYDTSLAFLRDRLKNEVSRLNAVKVVGEVADSPVCKGPAFETWIQECLVEVSALLRKVHRPLKVASFACIKALLSRSGSGLPPAASQALLADLQPLINDADINLLPLALETIATLLSTDASTIAYVQNSILPRIYELVQSPLLQGPSLDALLAFFTAFVRAGAEPLPLVQTLAQAAESVKKTVDDSGTQSGMQSLATSSRCIGVIVREAPQVADGIVKEYETIIQSSSSSSASIILGLLTLGEIGRVVDFGSHKKAFNKIIEHFSSSSEDVRRSAAFAAGNVAVGNSDAFLPPILQLIETDDKKRYLALQALKEVIIHSSADSLAAISDTLWTPLFDNCQAQDEGTRNVAADCLGQLTVLNPAKYLPQLQARLSNKSRHTRATVIAAIRFTFTNESSSYDELLAPLIVEFFKLIHDSDLGVRRLALSSLNSAAHNKPHLVRDHLTTLLPELYGQTEVDESLIRMVEMGPFKHKVDDGLDIRKTAYECMHTLLDTCLKEIEIHEYLGKVLAGLSDEEEVKKLCYLMLVKLAQIAPTAVTQRLDDSVPAFTETLQTTLKDSAVKQETERLAELQKAALRCMVVLNRRASPTNTPKFSNLVQTVVLAGRFASEWKELAQNAVQWDEVDAMEE</sequence>
<dbReference type="GO" id="GO:0010265">
    <property type="term" value="P:SCF complex assembly"/>
    <property type="evidence" value="ECO:0007669"/>
    <property type="project" value="InterPro"/>
</dbReference>
<evidence type="ECO:0000313" key="6">
    <source>
        <dbReference type="EMBL" id="ORY67950.1"/>
    </source>
</evidence>
<protein>
    <submittedName>
        <fullName evidence="6">Armadillo-type protein</fullName>
    </submittedName>
</protein>
<reference evidence="6" key="1">
    <citation type="submission" date="2016-07" db="EMBL/GenBank/DDBJ databases">
        <title>Pervasive Adenine N6-methylation of Active Genes in Fungi.</title>
        <authorList>
            <consortium name="DOE Joint Genome Institute"/>
            <person name="Mondo S.J."/>
            <person name="Dannebaum R.O."/>
            <person name="Kuo R.C."/>
            <person name="Labutti K."/>
            <person name="Haridas S."/>
            <person name="Kuo A."/>
            <person name="Salamov A."/>
            <person name="Ahrendt S.R."/>
            <person name="Lipzen A."/>
            <person name="Sullivan W."/>
            <person name="Andreopoulos W.B."/>
            <person name="Clum A."/>
            <person name="Lindquist E."/>
            <person name="Daum C."/>
            <person name="Ramamoorthy G.K."/>
            <person name="Gryganskyi A."/>
            <person name="Culley D."/>
            <person name="Magnuson J.K."/>
            <person name="James T.Y."/>
            <person name="O'Malley M.A."/>
            <person name="Stajich J.E."/>
            <person name="Spatafora J.W."/>
            <person name="Visel A."/>
            <person name="Grigoriev I.V."/>
        </authorList>
    </citation>
    <scope>NUCLEOTIDE SEQUENCE [LARGE SCALE GENOMIC DNA]</scope>
    <source>
        <strain evidence="6">62-1032</strain>
    </source>
</reference>